<dbReference type="EMBL" id="VXIV02002779">
    <property type="protein sequence ID" value="KAF6022960.1"/>
    <property type="molecule type" value="Genomic_DNA"/>
</dbReference>
<dbReference type="Proteomes" id="UP000593567">
    <property type="component" value="Unassembled WGS sequence"/>
</dbReference>
<keyword evidence="2" id="KW-1185">Reference proteome</keyword>
<accession>A0A7J7J9Q7</accession>
<evidence type="ECO:0000313" key="1">
    <source>
        <dbReference type="EMBL" id="KAF6022960.1"/>
    </source>
</evidence>
<protein>
    <submittedName>
        <fullName evidence="1">Uncharacterized protein</fullName>
    </submittedName>
</protein>
<comment type="caution">
    <text evidence="1">The sequence shown here is derived from an EMBL/GenBank/DDBJ whole genome shotgun (WGS) entry which is preliminary data.</text>
</comment>
<gene>
    <name evidence="1" type="ORF">EB796_018716</name>
</gene>
<organism evidence="1 2">
    <name type="scientific">Bugula neritina</name>
    <name type="common">Brown bryozoan</name>
    <name type="synonym">Sertularia neritina</name>
    <dbReference type="NCBI Taxonomy" id="10212"/>
    <lineage>
        <taxon>Eukaryota</taxon>
        <taxon>Metazoa</taxon>
        <taxon>Spiralia</taxon>
        <taxon>Lophotrochozoa</taxon>
        <taxon>Bryozoa</taxon>
        <taxon>Gymnolaemata</taxon>
        <taxon>Cheilostomatida</taxon>
        <taxon>Flustrina</taxon>
        <taxon>Buguloidea</taxon>
        <taxon>Bugulidae</taxon>
        <taxon>Bugula</taxon>
    </lineage>
</organism>
<proteinExistence type="predicted"/>
<dbReference type="AlphaFoldDB" id="A0A7J7J9Q7"/>
<sequence length="190" mass="21399">MPNKSKKCGASKYSTCHVEFVYRLRPKLSLELKPGAEHQLQEELNLKNTSTRLRPSACGSVIFSQSDCERDIHNDDIVTLAGSNTRTKSNISSKTESECNMHSNSNHNNDDHGLVKLDISRDSSKGISSPQSCEDYQCINSRSHAQSVSECYTETSFHHNRFDADLKRHKLKDNHNHLTELPLLLMIVTG</sequence>
<name>A0A7J7J9Q7_BUGNE</name>
<reference evidence="1" key="1">
    <citation type="submission" date="2020-06" db="EMBL/GenBank/DDBJ databases">
        <title>Draft genome of Bugula neritina, a colonial animal packing powerful symbionts and potential medicines.</title>
        <authorList>
            <person name="Rayko M."/>
        </authorList>
    </citation>
    <scope>NUCLEOTIDE SEQUENCE [LARGE SCALE GENOMIC DNA]</scope>
    <source>
        <strain evidence="1">Kwan_BN1</strain>
    </source>
</reference>
<evidence type="ECO:0000313" key="2">
    <source>
        <dbReference type="Proteomes" id="UP000593567"/>
    </source>
</evidence>